<reference evidence="8" key="1">
    <citation type="submission" date="2020-11" db="EMBL/GenBank/DDBJ databases">
        <authorList>
            <person name="Tran Van P."/>
        </authorList>
    </citation>
    <scope>NUCLEOTIDE SEQUENCE</scope>
</reference>
<feature type="region of interest" description="Disordered" evidence="7">
    <location>
        <begin position="1"/>
        <end position="50"/>
    </location>
</feature>
<gene>
    <name evidence="8" type="ORF">CTOB1V02_LOCUS3039</name>
</gene>
<dbReference type="PANTHER" id="PTHR13028">
    <property type="entry name" value="RRNA PROCESSING PROTEIN EBNA1-BINDING PROTEIN-RELATED"/>
    <property type="match status" value="1"/>
</dbReference>
<organism evidence="8">
    <name type="scientific">Cyprideis torosa</name>
    <dbReference type="NCBI Taxonomy" id="163714"/>
    <lineage>
        <taxon>Eukaryota</taxon>
        <taxon>Metazoa</taxon>
        <taxon>Ecdysozoa</taxon>
        <taxon>Arthropoda</taxon>
        <taxon>Crustacea</taxon>
        <taxon>Oligostraca</taxon>
        <taxon>Ostracoda</taxon>
        <taxon>Podocopa</taxon>
        <taxon>Podocopida</taxon>
        <taxon>Cytherocopina</taxon>
        <taxon>Cytheroidea</taxon>
        <taxon>Cytherideidae</taxon>
        <taxon>Cyprideis</taxon>
    </lineage>
</organism>
<dbReference type="PANTHER" id="PTHR13028:SF0">
    <property type="entry name" value="RRNA-PROCESSING PROTEIN EBP2-RELATED"/>
    <property type="match status" value="1"/>
</dbReference>
<comment type="subcellular location">
    <subcellularLocation>
        <location evidence="2">Nucleus</location>
        <location evidence="2">Nucleolus</location>
    </subcellularLocation>
</comment>
<evidence type="ECO:0000256" key="4">
    <source>
        <dbReference type="ARBA" id="ARBA00022517"/>
    </source>
</evidence>
<dbReference type="AlphaFoldDB" id="A0A7R8W560"/>
<keyword evidence="4" id="KW-0690">Ribosome biogenesis</keyword>
<name>A0A7R8W560_9CRUS</name>
<keyword evidence="6" id="KW-0539">Nucleus</keyword>
<evidence type="ECO:0000256" key="1">
    <source>
        <dbReference type="ARBA" id="ARBA00003387"/>
    </source>
</evidence>
<feature type="compositionally biased region" description="Basic and acidic residues" evidence="7">
    <location>
        <begin position="91"/>
        <end position="103"/>
    </location>
</feature>
<dbReference type="GO" id="GO:0034399">
    <property type="term" value="C:nuclear periphery"/>
    <property type="evidence" value="ECO:0007669"/>
    <property type="project" value="TreeGrafter"/>
</dbReference>
<feature type="region of interest" description="Disordered" evidence="7">
    <location>
        <begin position="326"/>
        <end position="368"/>
    </location>
</feature>
<comment type="similarity">
    <text evidence="3">Belongs to the EBP2 family.</text>
</comment>
<protein>
    <submittedName>
        <fullName evidence="8">Uncharacterized protein</fullName>
    </submittedName>
</protein>
<feature type="region of interest" description="Disordered" evidence="7">
    <location>
        <begin position="68"/>
        <end position="156"/>
    </location>
</feature>
<accession>A0A7R8W560</accession>
<evidence type="ECO:0000256" key="6">
    <source>
        <dbReference type="ARBA" id="ARBA00023242"/>
    </source>
</evidence>
<evidence type="ECO:0000256" key="5">
    <source>
        <dbReference type="ARBA" id="ARBA00023054"/>
    </source>
</evidence>
<evidence type="ECO:0000256" key="7">
    <source>
        <dbReference type="SAM" id="MobiDB-lite"/>
    </source>
</evidence>
<dbReference type="GO" id="GO:0006364">
    <property type="term" value="P:rRNA processing"/>
    <property type="evidence" value="ECO:0007669"/>
    <property type="project" value="TreeGrafter"/>
</dbReference>
<keyword evidence="5" id="KW-0175">Coiled coil</keyword>
<dbReference type="GO" id="GO:0005730">
    <property type="term" value="C:nucleolus"/>
    <property type="evidence" value="ECO:0007669"/>
    <property type="project" value="UniProtKB-SubCell"/>
</dbReference>
<dbReference type="OrthoDB" id="443772at2759"/>
<evidence type="ECO:0000256" key="3">
    <source>
        <dbReference type="ARBA" id="ARBA00007336"/>
    </source>
</evidence>
<sequence length="368" mass="42203">MKPKTLKSKQTKESLNSGNGPRKAQKESTSGDEVGSSSIESYDELGDESDEQFHVEQLLTNRLLRKKKQKIKKSKVAKTEVDTSEEEELEDLVKSLIDHERKEAPRKKKMKVSMDDKESDSERSEEGTDLSELEIASDSEEEGQDDDEEMLDLSQNAKSSLKQALKSLHLNLPWSERLDLVVDPAALAPELQEKEEEHASRRSAAFANQKSKKQKAEIFDISKDPVHNDFKRELMFYRLGQSGIQEGIPLLQKNNIPTRRPEDYFAEMAKSDEHMQRVRHKLLEKKESLEKSAKARRLRELKKHGKMRQVEAIQAKHKEKRELMEKVKKFRKGQKDALDFLDEPAKKGGKKKVSTGGDSQKKPGQNKR</sequence>
<dbReference type="Pfam" id="PF05890">
    <property type="entry name" value="Ebp2"/>
    <property type="match status" value="1"/>
</dbReference>
<feature type="compositionally biased region" description="Acidic residues" evidence="7">
    <location>
        <begin position="127"/>
        <end position="151"/>
    </location>
</feature>
<comment type="function">
    <text evidence="1">Required for the processing of the 27S pre-rRNA.</text>
</comment>
<dbReference type="EMBL" id="OB660498">
    <property type="protein sequence ID" value="CAD7225092.1"/>
    <property type="molecule type" value="Genomic_DNA"/>
</dbReference>
<feature type="compositionally biased region" description="Basic and acidic residues" evidence="7">
    <location>
        <begin position="326"/>
        <end position="346"/>
    </location>
</feature>
<evidence type="ECO:0000313" key="8">
    <source>
        <dbReference type="EMBL" id="CAD7225092.1"/>
    </source>
</evidence>
<dbReference type="InterPro" id="IPR008610">
    <property type="entry name" value="Ebp2"/>
</dbReference>
<feature type="compositionally biased region" description="Basic and acidic residues" evidence="7">
    <location>
        <begin position="112"/>
        <end position="126"/>
    </location>
</feature>
<feature type="compositionally biased region" description="Acidic residues" evidence="7">
    <location>
        <begin position="41"/>
        <end position="50"/>
    </location>
</feature>
<dbReference type="GO" id="GO:0042273">
    <property type="term" value="P:ribosomal large subunit biogenesis"/>
    <property type="evidence" value="ECO:0007669"/>
    <property type="project" value="TreeGrafter"/>
</dbReference>
<dbReference type="GO" id="GO:0030687">
    <property type="term" value="C:preribosome, large subunit precursor"/>
    <property type="evidence" value="ECO:0007669"/>
    <property type="project" value="TreeGrafter"/>
</dbReference>
<evidence type="ECO:0000256" key="2">
    <source>
        <dbReference type="ARBA" id="ARBA00004604"/>
    </source>
</evidence>
<proteinExistence type="inferred from homology"/>